<keyword evidence="1" id="KW-0472">Membrane</keyword>
<dbReference type="Gene3D" id="3.55.50.30">
    <property type="match status" value="1"/>
</dbReference>
<dbReference type="RefSeq" id="WP_341836869.1">
    <property type="nucleotide sequence ID" value="NZ_CP149822.1"/>
</dbReference>
<accession>A0ABZ2YSV7</accession>
<gene>
    <name evidence="4" type="ORF">WJU16_03115</name>
</gene>
<protein>
    <submittedName>
        <fullName evidence="4">FecR domain-containing protein</fullName>
    </submittedName>
</protein>
<dbReference type="InterPro" id="IPR012373">
    <property type="entry name" value="Ferrdict_sens_TM"/>
</dbReference>
<dbReference type="PANTHER" id="PTHR30273">
    <property type="entry name" value="PERIPLASMIC SIGNAL SENSOR AND SIGMA FACTOR ACTIVATOR FECR-RELATED"/>
    <property type="match status" value="1"/>
</dbReference>
<dbReference type="InterPro" id="IPR006860">
    <property type="entry name" value="FecR"/>
</dbReference>
<dbReference type="Pfam" id="PF04773">
    <property type="entry name" value="FecR"/>
    <property type="match status" value="1"/>
</dbReference>
<evidence type="ECO:0000313" key="5">
    <source>
        <dbReference type="Proteomes" id="UP001485459"/>
    </source>
</evidence>
<feature type="domain" description="FecR protein" evidence="2">
    <location>
        <begin position="194"/>
        <end position="288"/>
    </location>
</feature>
<dbReference type="Gene3D" id="2.60.120.1440">
    <property type="match status" value="1"/>
</dbReference>
<evidence type="ECO:0000259" key="2">
    <source>
        <dbReference type="Pfam" id="PF04773"/>
    </source>
</evidence>
<feature type="domain" description="Protein FecR C-terminal" evidence="3">
    <location>
        <begin position="328"/>
        <end position="398"/>
    </location>
</feature>
<dbReference type="Pfam" id="PF16344">
    <property type="entry name" value="FecR_C"/>
    <property type="match status" value="1"/>
</dbReference>
<proteinExistence type="predicted"/>
<dbReference type="PANTHER" id="PTHR30273:SF2">
    <property type="entry name" value="PROTEIN FECR"/>
    <property type="match status" value="1"/>
</dbReference>
<dbReference type="InterPro" id="IPR032508">
    <property type="entry name" value="FecR_C"/>
</dbReference>
<sequence length="402" mass="45633">MEEIFDIERIVFLIRKSKAEGSSLSEEEQRELDLWVAQSPELRAKVVAKGNDVSNWVPEIRSQLRLDTYIKETEHDAVNRIFSEVGLRRPVTFYVWISRNWYLAAACIIVFVSITAIVFNNINNKKTDNTIISAVDPLTDTLQNNAVLTLKGGRKVYLQSVGADTLHESGTLISKQGNSVVYNPGAEGEKVFNELRTPRSSQYTILLPDSTKVFLNANSVLKFPTRFEPNLRSVKLEGEAFFEVKPNSRSPFYVNTGDTRVQVLGTKFNISAYNIDDVVATLTEGSVKVSYRHEEKMLKPGQQSFLNNGNLDIQEANLSKTLAWMDGRFFFDNESIGPIMESLSRWYDVRVEYEGDPVLDKYTGSFKRSMSLEKVLTFLERNGGVQFKFNTAERKVTVTRSK</sequence>
<feature type="transmembrane region" description="Helical" evidence="1">
    <location>
        <begin position="101"/>
        <end position="119"/>
    </location>
</feature>
<reference evidence="5" key="1">
    <citation type="submission" date="2024-03" db="EMBL/GenBank/DDBJ databases">
        <title>Chitinophaga horti sp. nov., isolated from garden soil.</title>
        <authorList>
            <person name="Lee D.S."/>
            <person name="Han D.M."/>
            <person name="Baek J.H."/>
            <person name="Choi D.G."/>
            <person name="Jeon J.H."/>
            <person name="Jeon C.O."/>
        </authorList>
    </citation>
    <scope>NUCLEOTIDE SEQUENCE [LARGE SCALE GENOMIC DNA]</scope>
    <source>
        <strain evidence="5">GPA1</strain>
    </source>
</reference>
<evidence type="ECO:0000259" key="3">
    <source>
        <dbReference type="Pfam" id="PF16344"/>
    </source>
</evidence>
<keyword evidence="5" id="KW-1185">Reference proteome</keyword>
<name>A0ABZ2YSV7_9BACT</name>
<dbReference type="EMBL" id="CP149822">
    <property type="protein sequence ID" value="WZN42026.1"/>
    <property type="molecule type" value="Genomic_DNA"/>
</dbReference>
<keyword evidence="1" id="KW-1133">Transmembrane helix</keyword>
<evidence type="ECO:0000256" key="1">
    <source>
        <dbReference type="SAM" id="Phobius"/>
    </source>
</evidence>
<keyword evidence="1" id="KW-0812">Transmembrane</keyword>
<dbReference type="Proteomes" id="UP001485459">
    <property type="component" value="Chromosome"/>
</dbReference>
<organism evidence="4 5">
    <name type="scientific">Chitinophaga pollutisoli</name>
    <dbReference type="NCBI Taxonomy" id="3133966"/>
    <lineage>
        <taxon>Bacteria</taxon>
        <taxon>Pseudomonadati</taxon>
        <taxon>Bacteroidota</taxon>
        <taxon>Chitinophagia</taxon>
        <taxon>Chitinophagales</taxon>
        <taxon>Chitinophagaceae</taxon>
        <taxon>Chitinophaga</taxon>
    </lineage>
</organism>
<evidence type="ECO:0000313" key="4">
    <source>
        <dbReference type="EMBL" id="WZN42026.1"/>
    </source>
</evidence>